<proteinExistence type="predicted"/>
<sequence length="73" mass="8668">MAGFSAKKRLSKPLLFGGIFCALATAFVYRHRFFPEVEEIRAREYEYYEKKRQEVLQRRQQQLAELAQKKTAP</sequence>
<evidence type="ECO:0000313" key="1">
    <source>
        <dbReference type="EMBL" id="CAI5766001.1"/>
    </source>
</evidence>
<organism evidence="1 2">
    <name type="scientific">Podarcis lilfordi</name>
    <name type="common">Lilford's wall lizard</name>
    <dbReference type="NCBI Taxonomy" id="74358"/>
    <lineage>
        <taxon>Eukaryota</taxon>
        <taxon>Metazoa</taxon>
        <taxon>Chordata</taxon>
        <taxon>Craniata</taxon>
        <taxon>Vertebrata</taxon>
        <taxon>Euteleostomi</taxon>
        <taxon>Lepidosauria</taxon>
        <taxon>Squamata</taxon>
        <taxon>Bifurcata</taxon>
        <taxon>Unidentata</taxon>
        <taxon>Episquamata</taxon>
        <taxon>Laterata</taxon>
        <taxon>Lacertibaenia</taxon>
        <taxon>Lacertidae</taxon>
        <taxon>Podarcis</taxon>
    </lineage>
</organism>
<dbReference type="AlphaFoldDB" id="A0AA35NVR7"/>
<name>A0AA35NVR7_9SAUR</name>
<protein>
    <submittedName>
        <fullName evidence="1">Uncharacterized protein</fullName>
    </submittedName>
</protein>
<gene>
    <name evidence="1" type="ORF">PODLI_1B009309</name>
</gene>
<keyword evidence="2" id="KW-1185">Reference proteome</keyword>
<dbReference type="Proteomes" id="UP001178461">
    <property type="component" value="Chromosome 2"/>
</dbReference>
<evidence type="ECO:0000313" key="2">
    <source>
        <dbReference type="Proteomes" id="UP001178461"/>
    </source>
</evidence>
<dbReference type="EMBL" id="OX395127">
    <property type="protein sequence ID" value="CAI5766001.1"/>
    <property type="molecule type" value="Genomic_DNA"/>
</dbReference>
<reference evidence="1" key="1">
    <citation type="submission" date="2022-12" db="EMBL/GenBank/DDBJ databases">
        <authorList>
            <person name="Alioto T."/>
            <person name="Alioto T."/>
            <person name="Gomez Garrido J."/>
        </authorList>
    </citation>
    <scope>NUCLEOTIDE SEQUENCE</scope>
</reference>
<accession>A0AA35NVR7</accession>